<keyword evidence="7" id="KW-0472">Membrane</keyword>
<dbReference type="Proteomes" id="UP001483337">
    <property type="component" value="Chromosome"/>
</dbReference>
<gene>
    <name evidence="9" type="ORF">WJM97_12815</name>
</gene>
<keyword evidence="5 9" id="KW-0418">Kinase</keyword>
<dbReference type="GO" id="GO:0016301">
    <property type="term" value="F:kinase activity"/>
    <property type="evidence" value="ECO:0007669"/>
    <property type="project" value="UniProtKB-KW"/>
</dbReference>
<feature type="transmembrane region" description="Helical" evidence="7">
    <location>
        <begin position="51"/>
        <end position="73"/>
    </location>
</feature>
<keyword evidence="7" id="KW-0812">Transmembrane</keyword>
<sequence>MILSKLFMGLGIGLTKTFKNKSNLTSNLLKPWRSPNILSHPLFRTTSLRLLLSYLLAMIVVMGMSSMGVYHFFAYSLYQQLDHQLLTLADAAAHNLLAIQADRTAVHRKIPRILDHDGDLDIPWQDLRLYGQSVEWFNVKKQLLGKAGKKFPPIPLINSFHSWQQNDIRTLTIPVYSSAKNRQILGYVRVSASTLEVENELKRLLIGLGFGGILGMVLIAGTAWWLTSKALQPIEQSFQKLQQFTADASHELRSPLTAIKTTVEVMQSHRERHPSDLKKIAIIAGATRQMTHLVEDLLLLARSDITAVNLPKTAIPIPIDEILFDLIDSLDPQAQAKKIIIEANVNDEIWIKGDAHQIQRLFGNLLENALQYTPEYGLIKVEIIKSDNFVVISIQDTGIGIANEHLPLIFNRFWRADQARSHRQGGSGLGLAIVQAITHTHGGEISVTSKIGVGSCFRVKLPIFE</sequence>
<dbReference type="RefSeq" id="WP_353929201.1">
    <property type="nucleotide sequence ID" value="NZ_CP150886.1"/>
</dbReference>
<dbReference type="InterPro" id="IPR003594">
    <property type="entry name" value="HATPase_dom"/>
</dbReference>
<dbReference type="InterPro" id="IPR005467">
    <property type="entry name" value="His_kinase_dom"/>
</dbReference>
<dbReference type="Pfam" id="PF00512">
    <property type="entry name" value="HisKA"/>
    <property type="match status" value="1"/>
</dbReference>
<dbReference type="InterPro" id="IPR050351">
    <property type="entry name" value="BphY/WalK/GraS-like"/>
</dbReference>
<dbReference type="SMART" id="SM00388">
    <property type="entry name" value="HisKA"/>
    <property type="match status" value="1"/>
</dbReference>
<dbReference type="SMART" id="SM00387">
    <property type="entry name" value="HATPase_c"/>
    <property type="match status" value="1"/>
</dbReference>
<dbReference type="PANTHER" id="PTHR45453">
    <property type="entry name" value="PHOSPHATE REGULON SENSOR PROTEIN PHOR"/>
    <property type="match status" value="1"/>
</dbReference>
<dbReference type="InterPro" id="IPR004358">
    <property type="entry name" value="Sig_transdc_His_kin-like_C"/>
</dbReference>
<evidence type="ECO:0000256" key="6">
    <source>
        <dbReference type="ARBA" id="ARBA00023012"/>
    </source>
</evidence>
<evidence type="ECO:0000256" key="1">
    <source>
        <dbReference type="ARBA" id="ARBA00000085"/>
    </source>
</evidence>
<accession>A0ABZ2ULQ0</accession>
<evidence type="ECO:0000313" key="10">
    <source>
        <dbReference type="Proteomes" id="UP001483337"/>
    </source>
</evidence>
<feature type="transmembrane region" description="Helical" evidence="7">
    <location>
        <begin position="204"/>
        <end position="226"/>
    </location>
</feature>
<dbReference type="CDD" id="cd00075">
    <property type="entry name" value="HATPase"/>
    <property type="match status" value="1"/>
</dbReference>
<dbReference type="CDD" id="cd00082">
    <property type="entry name" value="HisKA"/>
    <property type="match status" value="1"/>
</dbReference>
<dbReference type="EC" id="2.7.13.3" evidence="2"/>
<dbReference type="InterPro" id="IPR036890">
    <property type="entry name" value="HATPase_C_sf"/>
</dbReference>
<protein>
    <recommendedName>
        <fullName evidence="2">histidine kinase</fullName>
        <ecNumber evidence="2">2.7.13.3</ecNumber>
    </recommendedName>
</protein>
<dbReference type="Gene3D" id="3.30.565.10">
    <property type="entry name" value="Histidine kinase-like ATPase, C-terminal domain"/>
    <property type="match status" value="1"/>
</dbReference>
<reference evidence="9 10" key="1">
    <citation type="submission" date="2024-04" db="EMBL/GenBank/DDBJ databases">
        <title>Okeanomitos corallinicola gen. &amp; sp. nov. (Nostocales, Cyanobacteria), a new toxic marine heterocyst-forming cyanobacterium from a coral reef.</title>
        <authorList>
            <person name="Li H."/>
            <person name="Li R."/>
            <person name="Kang J."/>
            <person name="Hii K.S."/>
            <person name="Mohamed H.F."/>
            <person name="Xu X."/>
            <person name="Luo Z."/>
        </authorList>
    </citation>
    <scope>NUCLEOTIDE SEQUENCE [LARGE SCALE GENOMIC DNA]</scope>
    <source>
        <strain evidence="9 10">TIOX110</strain>
    </source>
</reference>
<proteinExistence type="predicted"/>
<evidence type="ECO:0000256" key="2">
    <source>
        <dbReference type="ARBA" id="ARBA00012438"/>
    </source>
</evidence>
<dbReference type="PANTHER" id="PTHR45453:SF1">
    <property type="entry name" value="PHOSPHATE REGULON SENSOR PROTEIN PHOR"/>
    <property type="match status" value="1"/>
</dbReference>
<dbReference type="InterPro" id="IPR036097">
    <property type="entry name" value="HisK_dim/P_sf"/>
</dbReference>
<dbReference type="Pfam" id="PF02518">
    <property type="entry name" value="HATPase_c"/>
    <property type="match status" value="1"/>
</dbReference>
<keyword evidence="3" id="KW-0597">Phosphoprotein</keyword>
<dbReference type="PRINTS" id="PR00344">
    <property type="entry name" value="BCTRLSENSOR"/>
</dbReference>
<evidence type="ECO:0000256" key="7">
    <source>
        <dbReference type="SAM" id="Phobius"/>
    </source>
</evidence>
<organism evidence="9 10">
    <name type="scientific">Okeanomitos corallinicola TIOX110</name>
    <dbReference type="NCBI Taxonomy" id="3133117"/>
    <lineage>
        <taxon>Bacteria</taxon>
        <taxon>Bacillati</taxon>
        <taxon>Cyanobacteriota</taxon>
        <taxon>Cyanophyceae</taxon>
        <taxon>Nostocales</taxon>
        <taxon>Aphanizomenonaceae</taxon>
        <taxon>Okeanomitos</taxon>
    </lineage>
</organism>
<evidence type="ECO:0000256" key="5">
    <source>
        <dbReference type="ARBA" id="ARBA00022777"/>
    </source>
</evidence>
<keyword evidence="7" id="KW-1133">Transmembrane helix</keyword>
<name>A0ABZ2ULQ0_9CYAN</name>
<dbReference type="Gene3D" id="1.10.287.130">
    <property type="match status" value="1"/>
</dbReference>
<keyword evidence="10" id="KW-1185">Reference proteome</keyword>
<keyword evidence="4" id="KW-0808">Transferase</keyword>
<dbReference type="SUPFAM" id="SSF47384">
    <property type="entry name" value="Homodimeric domain of signal transducing histidine kinase"/>
    <property type="match status" value="1"/>
</dbReference>
<dbReference type="InterPro" id="IPR003661">
    <property type="entry name" value="HisK_dim/P_dom"/>
</dbReference>
<feature type="domain" description="Histidine kinase" evidence="8">
    <location>
        <begin position="247"/>
        <end position="465"/>
    </location>
</feature>
<dbReference type="SUPFAM" id="SSF55874">
    <property type="entry name" value="ATPase domain of HSP90 chaperone/DNA topoisomerase II/histidine kinase"/>
    <property type="match status" value="1"/>
</dbReference>
<evidence type="ECO:0000256" key="3">
    <source>
        <dbReference type="ARBA" id="ARBA00022553"/>
    </source>
</evidence>
<dbReference type="PROSITE" id="PS50109">
    <property type="entry name" value="HIS_KIN"/>
    <property type="match status" value="1"/>
</dbReference>
<evidence type="ECO:0000256" key="4">
    <source>
        <dbReference type="ARBA" id="ARBA00022679"/>
    </source>
</evidence>
<comment type="catalytic activity">
    <reaction evidence="1">
        <text>ATP + protein L-histidine = ADP + protein N-phospho-L-histidine.</text>
        <dbReference type="EC" id="2.7.13.3"/>
    </reaction>
</comment>
<evidence type="ECO:0000313" key="9">
    <source>
        <dbReference type="EMBL" id="WZB86286.1"/>
    </source>
</evidence>
<keyword evidence="6" id="KW-0902">Two-component regulatory system</keyword>
<dbReference type="EMBL" id="CP150886">
    <property type="protein sequence ID" value="WZB86286.1"/>
    <property type="molecule type" value="Genomic_DNA"/>
</dbReference>
<evidence type="ECO:0000259" key="8">
    <source>
        <dbReference type="PROSITE" id="PS50109"/>
    </source>
</evidence>